<dbReference type="GO" id="GO:0005829">
    <property type="term" value="C:cytosol"/>
    <property type="evidence" value="ECO:0007669"/>
    <property type="project" value="TreeGrafter"/>
</dbReference>
<gene>
    <name evidence="1" type="ORF">F6R98_08415</name>
</gene>
<dbReference type="OrthoDB" id="6386089at2"/>
<dbReference type="PROSITE" id="PS51343">
    <property type="entry name" value="PII_GLNB_DOM"/>
    <property type="match status" value="1"/>
</dbReference>
<reference evidence="1 2" key="1">
    <citation type="submission" date="2019-09" db="EMBL/GenBank/DDBJ databases">
        <title>Ecophysiology of the spiral-shaped methanotroph Methylospira mobilis as revealed by the complete genome sequence.</title>
        <authorList>
            <person name="Oshkin I.Y."/>
            <person name="Dedysh S.N."/>
            <person name="Miroshnikov K."/>
            <person name="Danilova O.V."/>
            <person name="Hakobyan A."/>
            <person name="Liesack W."/>
        </authorList>
    </citation>
    <scope>NUCLEOTIDE SEQUENCE [LARGE SCALE GENOMIC DNA]</scope>
    <source>
        <strain evidence="1 2">Shm1</strain>
    </source>
</reference>
<dbReference type="InterPro" id="IPR015867">
    <property type="entry name" value="N-reg_PII/ATP_PRibTrfase_C"/>
</dbReference>
<organism evidence="1 2">
    <name type="scientific">Candidatus Methylospira mobilis</name>
    <dbReference type="NCBI Taxonomy" id="1808979"/>
    <lineage>
        <taxon>Bacteria</taxon>
        <taxon>Pseudomonadati</taxon>
        <taxon>Pseudomonadota</taxon>
        <taxon>Gammaproteobacteria</taxon>
        <taxon>Methylococcales</taxon>
        <taxon>Methylococcaceae</taxon>
        <taxon>Candidatus Methylospira</taxon>
    </lineage>
</organism>
<sequence>MKEIRAYIQPFMLSKLTQALMEMEDFPGMSVSDCEGFGREIVLAEQEYSPFIAKKRIEIIAPDEMVDSIYRIILNVANTHSPGAGNIYISDIERGTRISTGETGTNEF</sequence>
<dbReference type="Gene3D" id="3.30.70.120">
    <property type="match status" value="1"/>
</dbReference>
<dbReference type="EMBL" id="CP044205">
    <property type="protein sequence ID" value="QFY42643.1"/>
    <property type="molecule type" value="Genomic_DNA"/>
</dbReference>
<dbReference type="GO" id="GO:0006808">
    <property type="term" value="P:regulation of nitrogen utilization"/>
    <property type="evidence" value="ECO:0007669"/>
    <property type="project" value="InterPro"/>
</dbReference>
<proteinExistence type="predicted"/>
<dbReference type="Proteomes" id="UP000325755">
    <property type="component" value="Chromosome"/>
</dbReference>
<dbReference type="GO" id="GO:0030234">
    <property type="term" value="F:enzyme regulator activity"/>
    <property type="evidence" value="ECO:0007669"/>
    <property type="project" value="InterPro"/>
</dbReference>
<evidence type="ECO:0000313" key="1">
    <source>
        <dbReference type="EMBL" id="QFY42643.1"/>
    </source>
</evidence>
<dbReference type="AlphaFoldDB" id="A0A5Q0BFK5"/>
<dbReference type="InterPro" id="IPR002187">
    <property type="entry name" value="N-reg_PII"/>
</dbReference>
<dbReference type="InterPro" id="IPR011322">
    <property type="entry name" value="N-reg_PII-like_a/b"/>
</dbReference>
<keyword evidence="2" id="KW-1185">Reference proteome</keyword>
<dbReference type="KEGG" id="mmob:F6R98_08415"/>
<dbReference type="GO" id="GO:0005524">
    <property type="term" value="F:ATP binding"/>
    <property type="evidence" value="ECO:0007669"/>
    <property type="project" value="TreeGrafter"/>
</dbReference>
<dbReference type="PRINTS" id="PR00340">
    <property type="entry name" value="PIIGLNB"/>
</dbReference>
<dbReference type="SUPFAM" id="SSF54913">
    <property type="entry name" value="GlnB-like"/>
    <property type="match status" value="1"/>
</dbReference>
<protein>
    <submittedName>
        <fullName evidence="1">P-II family nitrogen regulator</fullName>
    </submittedName>
</protein>
<dbReference type="PANTHER" id="PTHR30115">
    <property type="entry name" value="NITROGEN REGULATORY PROTEIN P-II"/>
    <property type="match status" value="1"/>
</dbReference>
<dbReference type="InParanoid" id="A0A5Q0BFK5"/>
<dbReference type="PANTHER" id="PTHR30115:SF11">
    <property type="entry name" value="NITROGEN REGULATORY PROTEIN P-II HOMOLOG"/>
    <property type="match status" value="1"/>
</dbReference>
<accession>A0A5Q0BFK5</accession>
<name>A0A5Q0BFK5_9GAMM</name>
<dbReference type="Pfam" id="PF00543">
    <property type="entry name" value="P-II"/>
    <property type="match status" value="1"/>
</dbReference>
<evidence type="ECO:0000313" key="2">
    <source>
        <dbReference type="Proteomes" id="UP000325755"/>
    </source>
</evidence>
<dbReference type="RefSeq" id="WP_153248638.1">
    <property type="nucleotide sequence ID" value="NZ_CP044205.1"/>
</dbReference>
<dbReference type="SMART" id="SM00938">
    <property type="entry name" value="P-II"/>
    <property type="match status" value="1"/>
</dbReference>